<evidence type="ECO:0000313" key="5">
    <source>
        <dbReference type="Proteomes" id="UP000672097"/>
    </source>
</evidence>
<accession>A0ABS5E0P0</accession>
<dbReference type="InterPro" id="IPR008979">
    <property type="entry name" value="Galactose-bd-like_sf"/>
</dbReference>
<keyword evidence="2" id="KW-0732">Signal</keyword>
<dbReference type="PANTHER" id="PTHR22946:SF9">
    <property type="entry name" value="POLYKETIDE TRANSFERASE AF380"/>
    <property type="match status" value="1"/>
</dbReference>
<dbReference type="RefSeq" id="WP_210810289.1">
    <property type="nucleotide sequence ID" value="NZ_JAGQDG010000006.1"/>
</dbReference>
<comment type="caution">
    <text evidence="4">The sequence shown here is derived from an EMBL/GenBank/DDBJ whole genome shotgun (WGS) entry which is preliminary data.</text>
</comment>
<dbReference type="SMART" id="SM00939">
    <property type="entry name" value="PepX_C"/>
    <property type="match status" value="1"/>
</dbReference>
<proteinExistence type="predicted"/>
<sequence>MTLPRPSALTSGRAWCRLLAVATASLSLWASPAAQAGVNCRPATPLEAATWVSPVAKPGVISPYDGTCFATGYTVVGTDGVRMTANVFLPRGANEPGRKFPGVVFISSWAAADFFEYIGQQQRLAQDGYIAMAYTARGFYLSEGTVGVAGPQDVSDVSSAINWMLTNTPADVQNIGASGISYGAGLSLLAAAADTRIKAVTALSGWGTLMDQLYGQDAANPTWANILFLSGAVTGRLDPIVAEYSAAIQNPDTPKSKIDEIRAWGAERSPSTFVAALNQRKVPIFISKNMQDDMFQSASSLSLFSQLTGPKKFLLNPGIHAMTELPGATLGLDNYPMDQAHRWLNRFLKGEQNGIDQGPKLDWQVKFSTRRETLSNWPAPELKNTTYHLSPRGAFYWDIWCFCFRGHNGGLSTTKNTKAGSDAMSNLLDTTATTGLIPILSTTGESIGLPVLNYLPSVAWNHGIRYEGPALSQPLQIRGIPQLKLRVTPSQSRGMVVAYLYDVGPLGFATLITHGARAVHWATPRKTIDFPIDLATTAYDLPAGHHLGIVLDTADSLYGSPVRFGEAFSMNIEFSSSTSSTLLLPTR</sequence>
<protein>
    <submittedName>
        <fullName evidence="4">CocE/NonD family hydrolase</fullName>
    </submittedName>
</protein>
<feature type="chain" id="PRO_5046464779" evidence="2">
    <location>
        <begin position="37"/>
        <end position="587"/>
    </location>
</feature>
<dbReference type="NCBIfam" id="TIGR00976">
    <property type="entry name" value="CocE_NonD"/>
    <property type="match status" value="1"/>
</dbReference>
<gene>
    <name evidence="4" type="ORF">KAK11_16300</name>
</gene>
<evidence type="ECO:0000256" key="1">
    <source>
        <dbReference type="ARBA" id="ARBA00022801"/>
    </source>
</evidence>
<evidence type="ECO:0000259" key="3">
    <source>
        <dbReference type="SMART" id="SM00939"/>
    </source>
</evidence>
<dbReference type="SUPFAM" id="SSF49785">
    <property type="entry name" value="Galactose-binding domain-like"/>
    <property type="match status" value="1"/>
</dbReference>
<dbReference type="InterPro" id="IPR050261">
    <property type="entry name" value="FrsA_esterase"/>
</dbReference>
<evidence type="ECO:0000256" key="2">
    <source>
        <dbReference type="SAM" id="SignalP"/>
    </source>
</evidence>
<dbReference type="Pfam" id="PF08530">
    <property type="entry name" value="PepX_C"/>
    <property type="match status" value="1"/>
</dbReference>
<dbReference type="InterPro" id="IPR013736">
    <property type="entry name" value="Xaa-Pro_dipept_C"/>
</dbReference>
<dbReference type="Pfam" id="PF02129">
    <property type="entry name" value="Peptidase_S15"/>
    <property type="match status" value="1"/>
</dbReference>
<organism evidence="4 5">
    <name type="scientific">Ideonella paludis</name>
    <dbReference type="NCBI Taxonomy" id="1233411"/>
    <lineage>
        <taxon>Bacteria</taxon>
        <taxon>Pseudomonadati</taxon>
        <taxon>Pseudomonadota</taxon>
        <taxon>Betaproteobacteria</taxon>
        <taxon>Burkholderiales</taxon>
        <taxon>Sphaerotilaceae</taxon>
        <taxon>Ideonella</taxon>
    </lineage>
</organism>
<dbReference type="PANTHER" id="PTHR22946">
    <property type="entry name" value="DIENELACTONE HYDROLASE DOMAIN-CONTAINING PROTEIN-RELATED"/>
    <property type="match status" value="1"/>
</dbReference>
<dbReference type="EMBL" id="JAGQDG010000006">
    <property type="protein sequence ID" value="MBQ0936889.1"/>
    <property type="molecule type" value="Genomic_DNA"/>
</dbReference>
<keyword evidence="1 4" id="KW-0378">Hydrolase</keyword>
<feature type="signal peptide" evidence="2">
    <location>
        <begin position="1"/>
        <end position="36"/>
    </location>
</feature>
<keyword evidence="5" id="KW-1185">Reference proteome</keyword>
<dbReference type="Proteomes" id="UP000672097">
    <property type="component" value="Unassembled WGS sequence"/>
</dbReference>
<evidence type="ECO:0000313" key="4">
    <source>
        <dbReference type="EMBL" id="MBQ0936889.1"/>
    </source>
</evidence>
<dbReference type="SUPFAM" id="SSF53474">
    <property type="entry name" value="alpha/beta-Hydrolases"/>
    <property type="match status" value="1"/>
</dbReference>
<reference evidence="4 5" key="1">
    <citation type="submission" date="2021-04" db="EMBL/GenBank/DDBJ databases">
        <title>The genome sequence of type strain Ideonella paludis KCTC 32238.</title>
        <authorList>
            <person name="Liu Y."/>
        </authorList>
    </citation>
    <scope>NUCLEOTIDE SEQUENCE [LARGE SCALE GENOMIC DNA]</scope>
    <source>
        <strain evidence="4 5">KCTC 32238</strain>
    </source>
</reference>
<dbReference type="InterPro" id="IPR005674">
    <property type="entry name" value="CocE/Ser_esterase"/>
</dbReference>
<dbReference type="Gene3D" id="3.40.50.1820">
    <property type="entry name" value="alpha/beta hydrolase"/>
    <property type="match status" value="1"/>
</dbReference>
<dbReference type="InterPro" id="IPR000383">
    <property type="entry name" value="Xaa-Pro-like_dom"/>
</dbReference>
<dbReference type="GO" id="GO:0016787">
    <property type="term" value="F:hydrolase activity"/>
    <property type="evidence" value="ECO:0007669"/>
    <property type="project" value="UniProtKB-KW"/>
</dbReference>
<dbReference type="InterPro" id="IPR029058">
    <property type="entry name" value="AB_hydrolase_fold"/>
</dbReference>
<feature type="domain" description="Xaa-Pro dipeptidyl-peptidase C-terminal" evidence="3">
    <location>
        <begin position="341"/>
        <end position="584"/>
    </location>
</feature>
<name>A0ABS5E0P0_9BURK</name>
<dbReference type="Gene3D" id="2.60.120.260">
    <property type="entry name" value="Galactose-binding domain-like"/>
    <property type="match status" value="1"/>
</dbReference>